<accession>A0AA96WFN0</accession>
<reference evidence="1" key="1">
    <citation type="submission" date="2020-05" db="EMBL/GenBank/DDBJ databases">
        <authorList>
            <person name="Zhu T."/>
            <person name="Keshari N."/>
            <person name="Lu X."/>
        </authorList>
    </citation>
    <scope>NUCLEOTIDE SEQUENCE</scope>
    <source>
        <strain evidence="1">NK1-12</strain>
    </source>
</reference>
<protein>
    <submittedName>
        <fullName evidence="1">Uncharacterized protein</fullName>
    </submittedName>
</protein>
<evidence type="ECO:0000313" key="1">
    <source>
        <dbReference type="EMBL" id="WNZ24518.1"/>
    </source>
</evidence>
<dbReference type="AlphaFoldDB" id="A0AA96WFN0"/>
<gene>
    <name evidence="1" type="ORF">HJG54_17765</name>
</gene>
<proteinExistence type="predicted"/>
<name>A0AA96WFN0_9CYAN</name>
<dbReference type="EMBL" id="CP053586">
    <property type="protein sequence ID" value="WNZ24518.1"/>
    <property type="molecule type" value="Genomic_DNA"/>
</dbReference>
<dbReference type="RefSeq" id="WP_316430354.1">
    <property type="nucleotide sequence ID" value="NZ_CP053586.1"/>
</dbReference>
<organism evidence="1">
    <name type="scientific">Leptolyngbya sp. NK1-12</name>
    <dbReference type="NCBI Taxonomy" id="2547451"/>
    <lineage>
        <taxon>Bacteria</taxon>
        <taxon>Bacillati</taxon>
        <taxon>Cyanobacteriota</taxon>
        <taxon>Cyanophyceae</taxon>
        <taxon>Leptolyngbyales</taxon>
        <taxon>Leptolyngbyaceae</taxon>
        <taxon>Leptolyngbya group</taxon>
        <taxon>Leptolyngbya</taxon>
    </lineage>
</organism>
<sequence length="206" mass="23898">MQIEKSLAPVKPLLDTWGILDGDKISWYPEQHVDFTSLSTSEVNSWYSDTVTKTLESFSNFARVWEVSFGTDYSRENEAKPMLLKWETGTCHDDYVKRIIAEIQSYSEPIYFLEMKVDLFVYVRTSESPSRPIQGWVRHLGEFKIWGGPEVGQEPGIFFEIGATLFYPSYFRYGDNSELYSINSHLLANALHQWERRFGSLHREGG</sequence>